<evidence type="ECO:0000259" key="2">
    <source>
        <dbReference type="Pfam" id="PF16130"/>
    </source>
</evidence>
<dbReference type="Gene3D" id="2.130.10.10">
    <property type="entry name" value="YVTN repeat-like/Quinoprotein amine dehydrogenase"/>
    <property type="match status" value="1"/>
</dbReference>
<dbReference type="SUPFAM" id="SSF63829">
    <property type="entry name" value="Calcium-dependent phosphotriesterase"/>
    <property type="match status" value="1"/>
</dbReference>
<reference evidence="3 4" key="1">
    <citation type="submission" date="2021-05" db="EMBL/GenBank/DDBJ databases">
        <title>Comparative genomic studies on the polysaccharide-degrading batcterial strains of the Flammeovirga genus.</title>
        <authorList>
            <person name="Zewei F."/>
            <person name="Zheng Z."/>
            <person name="Yu L."/>
            <person name="Ruyue G."/>
            <person name="Yanhong M."/>
            <person name="Yuanyuan C."/>
            <person name="Jingyan G."/>
            <person name="Wenjun H."/>
        </authorList>
    </citation>
    <scope>NUCLEOTIDE SEQUENCE [LARGE SCALE GENOMIC DNA]</scope>
    <source>
        <strain evidence="3 4">NBRC:100898</strain>
    </source>
</reference>
<dbReference type="Pfam" id="PF16130">
    <property type="entry name" value="DUF4842"/>
    <property type="match status" value="1"/>
</dbReference>
<proteinExistence type="predicted"/>
<dbReference type="InterPro" id="IPR032295">
    <property type="entry name" value="DUF4842"/>
</dbReference>
<feature type="domain" description="DUF4842" evidence="2">
    <location>
        <begin position="450"/>
        <end position="643"/>
    </location>
</feature>
<feature type="compositionally biased region" description="Basic and acidic residues" evidence="1">
    <location>
        <begin position="647"/>
        <end position="664"/>
    </location>
</feature>
<gene>
    <name evidence="3" type="ORF">KMW28_00300</name>
</gene>
<name>A0AAX1N3Z7_9BACT</name>
<evidence type="ECO:0000256" key="1">
    <source>
        <dbReference type="SAM" id="MobiDB-lite"/>
    </source>
</evidence>
<dbReference type="NCBIfam" id="TIGR04456">
    <property type="entry name" value="LruC_dom"/>
    <property type="match status" value="1"/>
</dbReference>
<dbReference type="InterPro" id="IPR031025">
    <property type="entry name" value="LruC_dom"/>
</dbReference>
<dbReference type="InterPro" id="IPR015943">
    <property type="entry name" value="WD40/YVTN_repeat-like_dom_sf"/>
</dbReference>
<dbReference type="KEGG" id="fya:KMW28_00300"/>
<dbReference type="AlphaFoldDB" id="A0AAX1N3Z7"/>
<feature type="region of interest" description="Disordered" evidence="1">
    <location>
        <begin position="639"/>
        <end position="664"/>
    </location>
</feature>
<dbReference type="EMBL" id="CP076132">
    <property type="protein sequence ID" value="QWG02061.1"/>
    <property type="molecule type" value="Genomic_DNA"/>
</dbReference>
<dbReference type="Proteomes" id="UP000678679">
    <property type="component" value="Chromosome 1"/>
</dbReference>
<accession>A0AAX1N3Z7</accession>
<dbReference type="RefSeq" id="WP_169665790.1">
    <property type="nucleotide sequence ID" value="NZ_CP076132.1"/>
</dbReference>
<evidence type="ECO:0000313" key="3">
    <source>
        <dbReference type="EMBL" id="QWG02061.1"/>
    </source>
</evidence>
<sequence length="664" mass="74019">MINQRLKYLLGIMVLFSSCVKETTQEPAQNNASETFAQLEIPNDFDFSTTQNIHLKVTSSNYARNSIINVAFKNDQGDLIDIAEGTSDSKGLYETRITVPTYVKELIITKDAAELQWEKKLAIYSEYAFVDFDTAAVLKSTFIRQEANNQRRGNVCEDYLVAINGQGKSFTIHQENEYSFTEYANIQEKCYAMTYDQENDIMYYDVKGALYRRSLGGSTPTLIKTLTTESSNINNGYPRMTMKDNVIIVGAGNDIALLDPTTGNAIKNVTLTNIPDDKNKGGDFIFDSIGDLYLACKGGLYRLDPNSDTTVYEAARISADNFSYYLTGIAIDRFDNIYASSNGSNSKIFKIDKKDGSWAIVHRAGRPVNDLAAFLCSDDDFAGQDSDGDGVNDGFDQYPNDPNITFDNYYPGENGFGTYAFEDFYPEEGDYDFNDVIIDYRHNFVTNADNKVVRIESKYVAKTVEALYQSGFAIQLPFPADSIASVTGHNLTAGTVTLDAKGLETGISAANPVVVVFDNQNGIVRQVGNKQIKKSDDIDMVITFTQPISAETLNFSGFNPFIFVNTRDKEVHLAGYSPTSKFNQAYRNNTDDVGSYRTATNHPWGLSIGHKFHPPKENVDITQAYNNFSLFSTSGGTSKQNWYTDDDGNRNTENIHLDQDDIEN</sequence>
<keyword evidence="4" id="KW-1185">Reference proteome</keyword>
<organism evidence="3 4">
    <name type="scientific">Flammeovirga yaeyamensis</name>
    <dbReference type="NCBI Taxonomy" id="367791"/>
    <lineage>
        <taxon>Bacteria</taxon>
        <taxon>Pseudomonadati</taxon>
        <taxon>Bacteroidota</taxon>
        <taxon>Cytophagia</taxon>
        <taxon>Cytophagales</taxon>
        <taxon>Flammeovirgaceae</taxon>
        <taxon>Flammeovirga</taxon>
    </lineage>
</organism>
<protein>
    <submittedName>
        <fullName evidence="3">LruC domain-containing protein</fullName>
    </submittedName>
</protein>
<dbReference type="PROSITE" id="PS51257">
    <property type="entry name" value="PROKAR_LIPOPROTEIN"/>
    <property type="match status" value="1"/>
</dbReference>
<evidence type="ECO:0000313" key="4">
    <source>
        <dbReference type="Proteomes" id="UP000678679"/>
    </source>
</evidence>